<name>A0A2G9TNW8_TELCI</name>
<organism evidence="3 4">
    <name type="scientific">Teladorsagia circumcincta</name>
    <name type="common">Brown stomach worm</name>
    <name type="synonym">Ostertagia circumcincta</name>
    <dbReference type="NCBI Taxonomy" id="45464"/>
    <lineage>
        <taxon>Eukaryota</taxon>
        <taxon>Metazoa</taxon>
        <taxon>Ecdysozoa</taxon>
        <taxon>Nematoda</taxon>
        <taxon>Chromadorea</taxon>
        <taxon>Rhabditida</taxon>
        <taxon>Rhabditina</taxon>
        <taxon>Rhabditomorpha</taxon>
        <taxon>Strongyloidea</taxon>
        <taxon>Trichostrongylidae</taxon>
        <taxon>Teladorsagia</taxon>
    </lineage>
</organism>
<protein>
    <submittedName>
        <fullName evidence="3">Uncharacterized protein</fullName>
    </submittedName>
</protein>
<gene>
    <name evidence="3" type="ORF">TELCIR_18872</name>
</gene>
<evidence type="ECO:0000313" key="4">
    <source>
        <dbReference type="Proteomes" id="UP000230423"/>
    </source>
</evidence>
<dbReference type="Proteomes" id="UP000230423">
    <property type="component" value="Unassembled WGS sequence"/>
</dbReference>
<evidence type="ECO:0000256" key="2">
    <source>
        <dbReference type="ARBA" id="ARBA00023180"/>
    </source>
</evidence>
<dbReference type="GO" id="GO:0005764">
    <property type="term" value="C:lysosome"/>
    <property type="evidence" value="ECO:0007669"/>
    <property type="project" value="TreeGrafter"/>
</dbReference>
<dbReference type="GO" id="GO:0016020">
    <property type="term" value="C:membrane"/>
    <property type="evidence" value="ECO:0007669"/>
    <property type="project" value="GOC"/>
</dbReference>
<proteinExistence type="predicted"/>
<accession>A0A2G9TNW8</accession>
<reference evidence="3 4" key="1">
    <citation type="submission" date="2015-09" db="EMBL/GenBank/DDBJ databases">
        <title>Draft genome of the parasitic nematode Teladorsagia circumcincta isolate WARC Sus (inbred).</title>
        <authorList>
            <person name="Mitreva M."/>
        </authorList>
    </citation>
    <scope>NUCLEOTIDE SEQUENCE [LARGE SCALE GENOMIC DNA]</scope>
    <source>
        <strain evidence="3 4">S</strain>
    </source>
</reference>
<dbReference type="PANTHER" id="PTHR10340:SF34">
    <property type="entry name" value="SPHINGOMYELIN PHOSPHODIESTERASE"/>
    <property type="match status" value="1"/>
</dbReference>
<feature type="non-terminal residue" evidence="3">
    <location>
        <position position="138"/>
    </location>
</feature>
<evidence type="ECO:0000313" key="3">
    <source>
        <dbReference type="EMBL" id="PIO59661.1"/>
    </source>
</evidence>
<keyword evidence="4" id="KW-1185">Reference proteome</keyword>
<dbReference type="OrthoDB" id="282973at2759"/>
<dbReference type="GO" id="GO:0005615">
    <property type="term" value="C:extracellular space"/>
    <property type="evidence" value="ECO:0007669"/>
    <property type="project" value="TreeGrafter"/>
</dbReference>
<dbReference type="AlphaFoldDB" id="A0A2G9TNW8"/>
<keyword evidence="1" id="KW-0378">Hydrolase</keyword>
<dbReference type="GO" id="GO:0046513">
    <property type="term" value="P:ceramide biosynthetic process"/>
    <property type="evidence" value="ECO:0007669"/>
    <property type="project" value="TreeGrafter"/>
</dbReference>
<dbReference type="PANTHER" id="PTHR10340">
    <property type="entry name" value="SPHINGOMYELIN PHOSPHODIESTERASE"/>
    <property type="match status" value="1"/>
</dbReference>
<feature type="non-terminal residue" evidence="3">
    <location>
        <position position="1"/>
    </location>
</feature>
<keyword evidence="2" id="KW-0325">Glycoprotein</keyword>
<dbReference type="GO" id="GO:0061750">
    <property type="term" value="F:acid sphingomyelin phosphodiesterase activity"/>
    <property type="evidence" value="ECO:0007669"/>
    <property type="project" value="TreeGrafter"/>
</dbReference>
<evidence type="ECO:0000256" key="1">
    <source>
        <dbReference type="ARBA" id="ARBA00022801"/>
    </source>
</evidence>
<dbReference type="EMBL" id="KZ370441">
    <property type="protein sequence ID" value="PIO59661.1"/>
    <property type="molecule type" value="Genomic_DNA"/>
</dbReference>
<sequence>DEFFYVFRQLADRNPSEVCGLLLNECSDPNDPSQSGWNVALPPKPTGKLKALIDKKKARFVQPRAPNHRYLRVLQLSDMHVDFEYEPGSEAECDLPICCRPSTGAPQRPAGYWGTVGKCDIPYRTLKNMLEHINATDE</sequence>
<dbReference type="GO" id="GO:0006685">
    <property type="term" value="P:sphingomyelin catabolic process"/>
    <property type="evidence" value="ECO:0007669"/>
    <property type="project" value="TreeGrafter"/>
</dbReference>